<feature type="compositionally biased region" description="Basic and acidic residues" evidence="1">
    <location>
        <begin position="665"/>
        <end position="674"/>
    </location>
</feature>
<feature type="region of interest" description="Disordered" evidence="1">
    <location>
        <begin position="480"/>
        <end position="722"/>
    </location>
</feature>
<feature type="compositionally biased region" description="Basic and acidic residues" evidence="1">
    <location>
        <begin position="497"/>
        <end position="508"/>
    </location>
</feature>
<feature type="compositionally biased region" description="Low complexity" evidence="1">
    <location>
        <begin position="65"/>
        <end position="85"/>
    </location>
</feature>
<name>A0A0K6S9J9_9ALVE</name>
<sequence length="986" mass="107790">MRRRFAKFFFASFFGLLLLFYFPLLLNVHFKANEDFDGQTAKLAAPSTVAADGSSQSVATRPLSDKSLNSLSSGSETSSVSTSKDGWTDASRSPQLSSKTFVSPPNPEIHPPPVQPVVQHRENGGRPSPPSPQQSFKKEDQRPSQAADGPQPPPLVFEGVAQQGGGQKVSAESDPERRNEGVKEEGRLPASLPELSPGPQMQIEVNKDGQNSKDPVETVKEEGGGMPEPPVRYCNMSGLVGLLNTDARRLLEPYPDFSWGAFSDLLEAMVPWVLGEVPPPSPLSSQEGEAESWDVGRESLYEGSEVDCENEDYKAVFTGRRREKPMLVVDMYKHAWDLQLLEMRLEEQWEGTDLFFLYEYPLTLMGLQRPRILKRALELPRFRKFWSKVIVFEEPMEGQTKALAGALSGNNVNWTVVAAIDHQMVDAFSRFLSVGEGQQQPAERGGESVPAWLQIPGLTVFSEEAVKAASEFRRSYWHWKRNGGGKRDAPRGGALGKEGKGKGGKPTESKSAARRQLSRPRVGVASGGEEGEEPADPEAGVGVQTETESAPETGREAVGGARQEQVVETATSVLEARVQEKGRQGEEGLQGVPEEEEKRGEEAKPPSVEPNESGREKTERSEKAGIVSDEKSTETGGSPSPSKEVAETGVPVPEVEEVETAQKSTESEERRVMGEVEAETNNGEAVEGKREERQTTEKEKRADRVEESPSRLSSFAKEKVSASASNAEVPTAQVIEGVAMITGDGDEIIRGRALKSLRMCEMKASASWPLSTPSVIFKGSFAWPKQTLGDGACILRSSGGRRRGAFGLADFVWKLGPRIFPVDDVIKAGYTLRNKGGDFCANHLGLNSGVHLSDPSEPSQMIFRLAAKVAYGIVPLDEELFRSIQKGVVTEELLFRTVVIPWCAKAKHISAFSPAEREQLEDAMPRAVLRDPQRFCFISHSASLENVGVTALSKEADYRSKMCSEQAKKEGLTGARYKSNLKRIGT</sequence>
<accession>A0A0K6S9J9</accession>
<feature type="compositionally biased region" description="Pro residues" evidence="1">
    <location>
        <begin position="104"/>
        <end position="115"/>
    </location>
</feature>
<dbReference type="VEuPathDB" id="CryptoDB:Cvel_30627"/>
<organism evidence="2">
    <name type="scientific">Chromera velia CCMP2878</name>
    <dbReference type="NCBI Taxonomy" id="1169474"/>
    <lineage>
        <taxon>Eukaryota</taxon>
        <taxon>Sar</taxon>
        <taxon>Alveolata</taxon>
        <taxon>Colpodellida</taxon>
        <taxon>Chromeraceae</taxon>
        <taxon>Chromera</taxon>
    </lineage>
</organism>
<evidence type="ECO:0000256" key="1">
    <source>
        <dbReference type="SAM" id="MobiDB-lite"/>
    </source>
</evidence>
<feature type="compositionally biased region" description="Basic and acidic residues" evidence="1">
    <location>
        <begin position="174"/>
        <end position="187"/>
    </location>
</feature>
<proteinExistence type="predicted"/>
<feature type="region of interest" description="Disordered" evidence="1">
    <location>
        <begin position="47"/>
        <end position="230"/>
    </location>
</feature>
<dbReference type="AlphaFoldDB" id="A0A0K6S9J9"/>
<reference evidence="2" key="1">
    <citation type="submission" date="2014-11" db="EMBL/GenBank/DDBJ databases">
        <title>Molecular phylogeny of cliff fern family Woodsiaceae with morphological implications.</title>
        <authorList>
            <person name="Shao Y.-Z."/>
            <person name="Wei R."/>
            <person name="Zhang X.-C."/>
        </authorList>
    </citation>
    <scope>NUCLEOTIDE SEQUENCE</scope>
</reference>
<feature type="compositionally biased region" description="Basic and acidic residues" evidence="1">
    <location>
        <begin position="205"/>
        <end position="223"/>
    </location>
</feature>
<feature type="compositionally biased region" description="Basic and acidic residues" evidence="1">
    <location>
        <begin position="686"/>
        <end position="709"/>
    </location>
</feature>
<gene>
    <name evidence="2" type="ORF">Cvel_30627.t2.CR2</name>
</gene>
<feature type="compositionally biased region" description="Polar residues" evidence="1">
    <location>
        <begin position="90"/>
        <end position="101"/>
    </location>
</feature>
<dbReference type="EMBL" id="CDMZ01003590">
    <property type="protein sequence ID" value="CUC10318.1"/>
    <property type="molecule type" value="Genomic_DNA"/>
</dbReference>
<protein>
    <submittedName>
        <fullName evidence="2">Uncharacterized protein</fullName>
    </submittedName>
</protein>
<feature type="compositionally biased region" description="Basic and acidic residues" evidence="1">
    <location>
        <begin position="577"/>
        <end position="586"/>
    </location>
</feature>
<evidence type="ECO:0000313" key="2">
    <source>
        <dbReference type="EMBL" id="CUC10318.1"/>
    </source>
</evidence>
<feature type="compositionally biased region" description="Basic and acidic residues" evidence="1">
    <location>
        <begin position="612"/>
        <end position="633"/>
    </location>
</feature>